<protein>
    <recommendedName>
        <fullName evidence="8">ATP synthase subunit delta</fullName>
    </recommendedName>
    <alternativeName>
        <fullName evidence="8">ATP synthase F(1) sector subunit delta</fullName>
    </alternativeName>
    <alternativeName>
        <fullName evidence="8">F-type ATPase subunit delta</fullName>
        <shortName evidence="8">F-ATPase subunit delta</shortName>
    </alternativeName>
</protein>
<evidence type="ECO:0000256" key="5">
    <source>
        <dbReference type="ARBA" id="ARBA00023136"/>
    </source>
</evidence>
<dbReference type="PROSITE" id="PS00389">
    <property type="entry name" value="ATPASE_DELTA"/>
    <property type="match status" value="1"/>
</dbReference>
<proteinExistence type="inferred from homology"/>
<comment type="caution">
    <text evidence="9">The sequence shown here is derived from an EMBL/GenBank/DDBJ whole genome shotgun (WGS) entry which is preliminary data.</text>
</comment>
<dbReference type="InterPro" id="IPR000711">
    <property type="entry name" value="ATPase_OSCP/dsu"/>
</dbReference>
<evidence type="ECO:0000256" key="4">
    <source>
        <dbReference type="ARBA" id="ARBA00023065"/>
    </source>
</evidence>
<keyword evidence="3 8" id="KW-0375">Hydrogen ion transport</keyword>
<keyword evidence="8" id="KW-0793">Thylakoid</keyword>
<evidence type="ECO:0000256" key="2">
    <source>
        <dbReference type="ARBA" id="ARBA00022448"/>
    </source>
</evidence>
<dbReference type="HAMAP" id="MF_01416">
    <property type="entry name" value="ATP_synth_delta_bact"/>
    <property type="match status" value="1"/>
</dbReference>
<gene>
    <name evidence="8 9" type="primary">atpH</name>
    <name evidence="8" type="synonym">atpD</name>
    <name evidence="9" type="ORF">NDI38_27055</name>
</gene>
<comment type="function">
    <text evidence="8">F(1)F(0) ATP synthase produces ATP from ADP in the presence of a proton or sodium gradient. F-type ATPases consist of two structural domains, F(1) containing the extramembraneous catalytic core and F(0) containing the membrane proton channel, linked together by a central stalk and a peripheral stalk. During catalysis, ATP synthesis in the catalytic domain of F(1) is coupled via a rotary mechanism of the central stalk subunits to proton translocation.</text>
</comment>
<dbReference type="Pfam" id="PF00213">
    <property type="entry name" value="OSCP"/>
    <property type="match status" value="1"/>
</dbReference>
<dbReference type="SUPFAM" id="SSF47928">
    <property type="entry name" value="N-terminal domain of the delta subunit of the F1F0-ATP synthase"/>
    <property type="match status" value="1"/>
</dbReference>
<evidence type="ECO:0000256" key="6">
    <source>
        <dbReference type="ARBA" id="ARBA00023196"/>
    </source>
</evidence>
<dbReference type="Gene3D" id="1.10.520.20">
    <property type="entry name" value="N-terminal domain of the delta subunit of the F1F0-ATP synthase"/>
    <property type="match status" value="1"/>
</dbReference>
<dbReference type="EMBL" id="JAMPLM010000051">
    <property type="protein sequence ID" value="MEP1062038.1"/>
    <property type="molecule type" value="Genomic_DNA"/>
</dbReference>
<dbReference type="RefSeq" id="WP_190449431.1">
    <property type="nucleotide sequence ID" value="NZ_JAMPLM010000051.1"/>
</dbReference>
<keyword evidence="7 8" id="KW-0066">ATP synthesis</keyword>
<dbReference type="NCBIfam" id="TIGR01145">
    <property type="entry name" value="ATP_synt_delta"/>
    <property type="match status" value="1"/>
</dbReference>
<evidence type="ECO:0000256" key="7">
    <source>
        <dbReference type="ARBA" id="ARBA00023310"/>
    </source>
</evidence>
<evidence type="ECO:0000256" key="3">
    <source>
        <dbReference type="ARBA" id="ARBA00022781"/>
    </source>
</evidence>
<sequence length="185" mass="20220">MSDSVITSEISAPYAQALMSLAKTENLSDRFGEDASSILNLLKESPDLDQFLASPVVSLDAKKAVLQQVLGDQVHPHIRNFLLLIVDHRRIAFLSGILKQYQALLRELNQTALAQIVSTVPLNEAQQQTVRERVIALTGAQNVEIETTIDPDLIGGVIIKVGSQIIDASLRGQLRRISLRLGSTT</sequence>
<comment type="subcellular location">
    <subcellularLocation>
        <location evidence="8">Cellular thylakoid membrane</location>
        <topology evidence="8">Peripheral membrane protein</topology>
    </subcellularLocation>
    <subcellularLocation>
        <location evidence="1">Membrane</location>
    </subcellularLocation>
</comment>
<name>A0ABV0KSM3_9CYAN</name>
<comment type="function">
    <text evidence="8">This protein is part of the stalk that links CF(0) to CF(1). It either transmits conformational changes from CF(0) to CF(1) or is implicated in proton conduction.</text>
</comment>
<evidence type="ECO:0000313" key="10">
    <source>
        <dbReference type="Proteomes" id="UP001476950"/>
    </source>
</evidence>
<accession>A0ABV0KSM3</accession>
<comment type="similarity">
    <text evidence="8">Belongs to the ATPase delta chain family.</text>
</comment>
<organism evidence="9 10">
    <name type="scientific">Stenomitos frigidus AS-A4</name>
    <dbReference type="NCBI Taxonomy" id="2933935"/>
    <lineage>
        <taxon>Bacteria</taxon>
        <taxon>Bacillati</taxon>
        <taxon>Cyanobacteriota</taxon>
        <taxon>Cyanophyceae</taxon>
        <taxon>Leptolyngbyales</taxon>
        <taxon>Leptolyngbyaceae</taxon>
        <taxon>Stenomitos</taxon>
    </lineage>
</organism>
<dbReference type="PRINTS" id="PR00125">
    <property type="entry name" value="ATPASEDELTA"/>
</dbReference>
<keyword evidence="10" id="KW-1185">Reference proteome</keyword>
<evidence type="ECO:0000313" key="9">
    <source>
        <dbReference type="EMBL" id="MEP1062038.1"/>
    </source>
</evidence>
<dbReference type="InterPro" id="IPR020781">
    <property type="entry name" value="ATPase_OSCP/d_CS"/>
</dbReference>
<dbReference type="Proteomes" id="UP001476950">
    <property type="component" value="Unassembled WGS sequence"/>
</dbReference>
<reference evidence="9 10" key="1">
    <citation type="submission" date="2022-04" db="EMBL/GenBank/DDBJ databases">
        <title>Positive selection, recombination, and allopatry shape intraspecific diversity of widespread and dominant cyanobacteria.</title>
        <authorList>
            <person name="Wei J."/>
            <person name="Shu W."/>
            <person name="Hu C."/>
        </authorList>
    </citation>
    <scope>NUCLEOTIDE SEQUENCE [LARGE SCALE GENOMIC DNA]</scope>
    <source>
        <strain evidence="9 10">AS-A4</strain>
    </source>
</reference>
<dbReference type="PANTHER" id="PTHR11910">
    <property type="entry name" value="ATP SYNTHASE DELTA CHAIN"/>
    <property type="match status" value="1"/>
</dbReference>
<keyword evidence="5 8" id="KW-0472">Membrane</keyword>
<keyword evidence="2 8" id="KW-0813">Transport</keyword>
<evidence type="ECO:0000256" key="8">
    <source>
        <dbReference type="HAMAP-Rule" id="MF_01416"/>
    </source>
</evidence>
<keyword evidence="4 8" id="KW-0406">Ion transport</keyword>
<evidence type="ECO:0000256" key="1">
    <source>
        <dbReference type="ARBA" id="ARBA00004370"/>
    </source>
</evidence>
<keyword evidence="6 8" id="KW-0139">CF(1)</keyword>
<dbReference type="InterPro" id="IPR026015">
    <property type="entry name" value="ATP_synth_OSCP/delta_N_sf"/>
</dbReference>